<dbReference type="AlphaFoldDB" id="A0A4Y2SUT5"/>
<dbReference type="Proteomes" id="UP000499080">
    <property type="component" value="Unassembled WGS sequence"/>
</dbReference>
<comment type="caution">
    <text evidence="1">The sequence shown here is derived from an EMBL/GenBank/DDBJ whole genome shotgun (WGS) entry which is preliminary data.</text>
</comment>
<evidence type="ECO:0000313" key="2">
    <source>
        <dbReference type="Proteomes" id="UP000499080"/>
    </source>
</evidence>
<keyword evidence="2" id="KW-1185">Reference proteome</keyword>
<dbReference type="EMBL" id="BGPR01024220">
    <property type="protein sequence ID" value="GBN92104.1"/>
    <property type="molecule type" value="Genomic_DNA"/>
</dbReference>
<reference evidence="1 2" key="1">
    <citation type="journal article" date="2019" name="Sci. Rep.">
        <title>Orb-weaving spider Araneus ventricosus genome elucidates the spidroin gene catalogue.</title>
        <authorList>
            <person name="Kono N."/>
            <person name="Nakamura H."/>
            <person name="Ohtoshi R."/>
            <person name="Moran D.A.P."/>
            <person name="Shinohara A."/>
            <person name="Yoshida Y."/>
            <person name="Fujiwara M."/>
            <person name="Mori M."/>
            <person name="Tomita M."/>
            <person name="Arakawa K."/>
        </authorList>
    </citation>
    <scope>NUCLEOTIDE SEQUENCE [LARGE SCALE GENOMIC DNA]</scope>
</reference>
<accession>A0A4Y2SUT5</accession>
<organism evidence="1 2">
    <name type="scientific">Araneus ventricosus</name>
    <name type="common">Orbweaver spider</name>
    <name type="synonym">Epeira ventricosa</name>
    <dbReference type="NCBI Taxonomy" id="182803"/>
    <lineage>
        <taxon>Eukaryota</taxon>
        <taxon>Metazoa</taxon>
        <taxon>Ecdysozoa</taxon>
        <taxon>Arthropoda</taxon>
        <taxon>Chelicerata</taxon>
        <taxon>Arachnida</taxon>
        <taxon>Araneae</taxon>
        <taxon>Araneomorphae</taxon>
        <taxon>Entelegynae</taxon>
        <taxon>Araneoidea</taxon>
        <taxon>Araneidae</taxon>
        <taxon>Araneus</taxon>
    </lineage>
</organism>
<sequence>MFRELFTPMSSDVDIPHNVEHCIETKGPRLFSKARRLNPEKLKFLKQEFQTLMEQEEAFIYPVVISFLFKNVLKILIESDIDSFIRLWYYNHGAHISAGSCFNNWISRCSSLPNSLTPIPSVVCMNVPYGVEQLNHINLCTTPHPSAALRQERKFCSS</sequence>
<evidence type="ECO:0000313" key="1">
    <source>
        <dbReference type="EMBL" id="GBN92104.1"/>
    </source>
</evidence>
<proteinExistence type="predicted"/>
<gene>
    <name evidence="1" type="ORF">AVEN_19231_1</name>
</gene>
<name>A0A4Y2SUT5_ARAVE</name>
<protein>
    <submittedName>
        <fullName evidence="1">Uncharacterized protein</fullName>
    </submittedName>
</protein>